<dbReference type="AlphaFoldDB" id="A0A3N4ID22"/>
<keyword evidence="3" id="KW-1185">Reference proteome</keyword>
<evidence type="ECO:0000313" key="2">
    <source>
        <dbReference type="EMBL" id="RPA84015.1"/>
    </source>
</evidence>
<feature type="domain" description="SPRY" evidence="1">
    <location>
        <begin position="8"/>
        <end position="68"/>
    </location>
</feature>
<evidence type="ECO:0000259" key="1">
    <source>
        <dbReference type="Pfam" id="PF00622"/>
    </source>
</evidence>
<evidence type="ECO:0000313" key="3">
    <source>
        <dbReference type="Proteomes" id="UP000275078"/>
    </source>
</evidence>
<dbReference type="Gene3D" id="2.60.120.920">
    <property type="match status" value="1"/>
</dbReference>
<dbReference type="Proteomes" id="UP000275078">
    <property type="component" value="Unassembled WGS sequence"/>
</dbReference>
<proteinExistence type="predicted"/>
<gene>
    <name evidence="2" type="ORF">BJ508DRAFT_413042</name>
</gene>
<dbReference type="EMBL" id="ML119661">
    <property type="protein sequence ID" value="RPA84015.1"/>
    <property type="molecule type" value="Genomic_DNA"/>
</dbReference>
<dbReference type="InterPro" id="IPR003877">
    <property type="entry name" value="SPRY_dom"/>
</dbReference>
<organism evidence="2 3">
    <name type="scientific">Ascobolus immersus RN42</name>
    <dbReference type="NCBI Taxonomy" id="1160509"/>
    <lineage>
        <taxon>Eukaryota</taxon>
        <taxon>Fungi</taxon>
        <taxon>Dikarya</taxon>
        <taxon>Ascomycota</taxon>
        <taxon>Pezizomycotina</taxon>
        <taxon>Pezizomycetes</taxon>
        <taxon>Pezizales</taxon>
        <taxon>Ascobolaceae</taxon>
        <taxon>Ascobolus</taxon>
    </lineage>
</organism>
<name>A0A3N4ID22_ASCIM</name>
<dbReference type="Pfam" id="PF00622">
    <property type="entry name" value="SPRY"/>
    <property type="match status" value="1"/>
</dbReference>
<protein>
    <recommendedName>
        <fullName evidence="1">SPRY domain-containing protein</fullName>
    </recommendedName>
</protein>
<accession>A0A3N4ID22</accession>
<reference evidence="2 3" key="1">
    <citation type="journal article" date="2018" name="Nat. Ecol. Evol.">
        <title>Pezizomycetes genomes reveal the molecular basis of ectomycorrhizal truffle lifestyle.</title>
        <authorList>
            <person name="Murat C."/>
            <person name="Payen T."/>
            <person name="Noel B."/>
            <person name="Kuo A."/>
            <person name="Morin E."/>
            <person name="Chen J."/>
            <person name="Kohler A."/>
            <person name="Krizsan K."/>
            <person name="Balestrini R."/>
            <person name="Da Silva C."/>
            <person name="Montanini B."/>
            <person name="Hainaut M."/>
            <person name="Levati E."/>
            <person name="Barry K.W."/>
            <person name="Belfiori B."/>
            <person name="Cichocki N."/>
            <person name="Clum A."/>
            <person name="Dockter R.B."/>
            <person name="Fauchery L."/>
            <person name="Guy J."/>
            <person name="Iotti M."/>
            <person name="Le Tacon F."/>
            <person name="Lindquist E.A."/>
            <person name="Lipzen A."/>
            <person name="Malagnac F."/>
            <person name="Mello A."/>
            <person name="Molinier V."/>
            <person name="Miyauchi S."/>
            <person name="Poulain J."/>
            <person name="Riccioni C."/>
            <person name="Rubini A."/>
            <person name="Sitrit Y."/>
            <person name="Splivallo R."/>
            <person name="Traeger S."/>
            <person name="Wang M."/>
            <person name="Zifcakova L."/>
            <person name="Wipf D."/>
            <person name="Zambonelli A."/>
            <person name="Paolocci F."/>
            <person name="Nowrousian M."/>
            <person name="Ottonello S."/>
            <person name="Baldrian P."/>
            <person name="Spatafora J.W."/>
            <person name="Henrissat B."/>
            <person name="Nagy L.G."/>
            <person name="Aury J.M."/>
            <person name="Wincker P."/>
            <person name="Grigoriev I.V."/>
            <person name="Bonfante P."/>
            <person name="Martin F.M."/>
        </authorList>
    </citation>
    <scope>NUCLEOTIDE SEQUENCE [LARGE SCALE GENOMIC DNA]</scope>
    <source>
        <strain evidence="2 3">RN42</strain>
    </source>
</reference>
<dbReference type="OrthoDB" id="5424896at2759"/>
<dbReference type="InterPro" id="IPR043136">
    <property type="entry name" value="B30.2/SPRY_sf"/>
</dbReference>
<sequence>MYGLLGYSTEGVAWHSDDGKVYQRLPEQSEQVLGVAKDAARFVIGDTVGCGIDKEGDLFFTKNGTHPIMKSA</sequence>